<organism evidence="2 3">
    <name type="scientific">Spinactinospora alkalitolerans</name>
    <dbReference type="NCBI Taxonomy" id="687207"/>
    <lineage>
        <taxon>Bacteria</taxon>
        <taxon>Bacillati</taxon>
        <taxon>Actinomycetota</taxon>
        <taxon>Actinomycetes</taxon>
        <taxon>Streptosporangiales</taxon>
        <taxon>Nocardiopsidaceae</taxon>
        <taxon>Spinactinospora</taxon>
    </lineage>
</organism>
<dbReference type="Pfam" id="PF02627">
    <property type="entry name" value="CMD"/>
    <property type="match status" value="1"/>
</dbReference>
<dbReference type="SUPFAM" id="SSF69118">
    <property type="entry name" value="AhpD-like"/>
    <property type="match status" value="1"/>
</dbReference>
<comment type="caution">
    <text evidence="2">The sequence shown here is derived from an EMBL/GenBank/DDBJ whole genome shotgun (WGS) entry which is preliminary data.</text>
</comment>
<dbReference type="InterPro" id="IPR029032">
    <property type="entry name" value="AhpD-like"/>
</dbReference>
<name>A0A852TQL3_9ACTN</name>
<dbReference type="AlphaFoldDB" id="A0A852TQL3"/>
<keyword evidence="3" id="KW-1185">Reference proteome</keyword>
<accession>A0A852TQL3</accession>
<dbReference type="NCBIfam" id="TIGR00778">
    <property type="entry name" value="ahpD_dom"/>
    <property type="match status" value="1"/>
</dbReference>
<sequence>MSANTRTRRRADVAEHLPDVYKHLVAIDALTKDVLGGALMELVKLRASYINGCAFCIDMHARDALRRGEESRRLFALAAWHEAPGLFTEAERAAFGLVDAVTRLGEHGVPDEVYDAAAEHHTERELAALIVATATINAYNRIGIARRAEVPPLR</sequence>
<reference evidence="2 3" key="1">
    <citation type="submission" date="2020-07" db="EMBL/GenBank/DDBJ databases">
        <title>Sequencing the genomes of 1000 actinobacteria strains.</title>
        <authorList>
            <person name="Klenk H.-P."/>
        </authorList>
    </citation>
    <scope>NUCLEOTIDE SEQUENCE [LARGE SCALE GENOMIC DNA]</scope>
    <source>
        <strain evidence="2 3">CXB654</strain>
    </source>
</reference>
<dbReference type="Proteomes" id="UP000589036">
    <property type="component" value="Unassembled WGS sequence"/>
</dbReference>
<keyword evidence="2" id="KW-0575">Peroxidase</keyword>
<gene>
    <name evidence="2" type="ORF">HDA32_000995</name>
</gene>
<dbReference type="PANTHER" id="PTHR34846">
    <property type="entry name" value="4-CARBOXYMUCONOLACTONE DECARBOXYLASE FAMILY PROTEIN (AFU_ORTHOLOGUE AFUA_6G11590)"/>
    <property type="match status" value="1"/>
</dbReference>
<dbReference type="Gene3D" id="1.20.1290.10">
    <property type="entry name" value="AhpD-like"/>
    <property type="match status" value="1"/>
</dbReference>
<feature type="domain" description="Carboxymuconolactone decarboxylase-like" evidence="1">
    <location>
        <begin position="18"/>
        <end position="99"/>
    </location>
</feature>
<dbReference type="InterPro" id="IPR003779">
    <property type="entry name" value="CMD-like"/>
</dbReference>
<dbReference type="GO" id="GO:0051920">
    <property type="term" value="F:peroxiredoxin activity"/>
    <property type="evidence" value="ECO:0007669"/>
    <property type="project" value="InterPro"/>
</dbReference>
<dbReference type="RefSeq" id="WP_179642052.1">
    <property type="nucleotide sequence ID" value="NZ_BAAAYY010000024.1"/>
</dbReference>
<proteinExistence type="predicted"/>
<dbReference type="InterPro" id="IPR004675">
    <property type="entry name" value="AhpD_core"/>
</dbReference>
<evidence type="ECO:0000259" key="1">
    <source>
        <dbReference type="Pfam" id="PF02627"/>
    </source>
</evidence>
<evidence type="ECO:0000313" key="3">
    <source>
        <dbReference type="Proteomes" id="UP000589036"/>
    </source>
</evidence>
<dbReference type="PANTHER" id="PTHR34846:SF10">
    <property type="entry name" value="CYTOPLASMIC PROTEIN"/>
    <property type="match status" value="1"/>
</dbReference>
<protein>
    <submittedName>
        <fullName evidence="2">AhpD family alkylhydroperoxidase</fullName>
    </submittedName>
</protein>
<evidence type="ECO:0000313" key="2">
    <source>
        <dbReference type="EMBL" id="NYE45875.1"/>
    </source>
</evidence>
<dbReference type="EMBL" id="JACCCC010000001">
    <property type="protein sequence ID" value="NYE45875.1"/>
    <property type="molecule type" value="Genomic_DNA"/>
</dbReference>
<keyword evidence="2" id="KW-0560">Oxidoreductase</keyword>